<keyword evidence="3" id="KW-1003">Cell membrane</keyword>
<keyword evidence="10" id="KW-1185">Reference proteome</keyword>
<dbReference type="InterPro" id="IPR035906">
    <property type="entry name" value="MetI-like_sf"/>
</dbReference>
<reference evidence="10" key="1">
    <citation type="journal article" date="2019" name="Int. J. Syst. Evol. Microbiol.">
        <title>The Global Catalogue of Microorganisms (GCM) 10K type strain sequencing project: providing services to taxonomists for standard genome sequencing and annotation.</title>
        <authorList>
            <consortium name="The Broad Institute Genomics Platform"/>
            <consortium name="The Broad Institute Genome Sequencing Center for Infectious Disease"/>
            <person name="Wu L."/>
            <person name="Ma J."/>
        </authorList>
    </citation>
    <scope>NUCLEOTIDE SEQUENCE [LARGE SCALE GENOMIC DNA]</scope>
    <source>
        <strain evidence="10">JCM 16904</strain>
    </source>
</reference>
<keyword evidence="2 7" id="KW-0813">Transport</keyword>
<feature type="transmembrane region" description="Helical" evidence="7">
    <location>
        <begin position="107"/>
        <end position="129"/>
    </location>
</feature>
<evidence type="ECO:0000313" key="9">
    <source>
        <dbReference type="EMBL" id="GAA3657812.1"/>
    </source>
</evidence>
<evidence type="ECO:0000256" key="5">
    <source>
        <dbReference type="ARBA" id="ARBA00022989"/>
    </source>
</evidence>
<evidence type="ECO:0000256" key="7">
    <source>
        <dbReference type="RuleBase" id="RU363032"/>
    </source>
</evidence>
<comment type="subcellular location">
    <subcellularLocation>
        <location evidence="1 7">Cell membrane</location>
        <topology evidence="1 7">Multi-pass membrane protein</topology>
    </subcellularLocation>
</comment>
<evidence type="ECO:0000256" key="1">
    <source>
        <dbReference type="ARBA" id="ARBA00004651"/>
    </source>
</evidence>
<protein>
    <submittedName>
        <fullName evidence="9">ABC transporter permease</fullName>
    </submittedName>
</protein>
<keyword evidence="4 7" id="KW-0812">Transmembrane</keyword>
<feature type="transmembrane region" description="Helical" evidence="7">
    <location>
        <begin position="238"/>
        <end position="261"/>
    </location>
</feature>
<feature type="domain" description="ABC transmembrane type-1" evidence="8">
    <location>
        <begin position="72"/>
        <end position="261"/>
    </location>
</feature>
<dbReference type="InterPro" id="IPR050366">
    <property type="entry name" value="BP-dependent_transpt_permease"/>
</dbReference>
<dbReference type="Proteomes" id="UP001500902">
    <property type="component" value="Unassembled WGS sequence"/>
</dbReference>
<dbReference type="Pfam" id="PF00528">
    <property type="entry name" value="BPD_transp_1"/>
    <property type="match status" value="1"/>
</dbReference>
<name>A0ABP7BG43_9ACTN</name>
<dbReference type="CDD" id="cd06261">
    <property type="entry name" value="TM_PBP2"/>
    <property type="match status" value="1"/>
</dbReference>
<keyword evidence="6 7" id="KW-0472">Membrane</keyword>
<evidence type="ECO:0000256" key="6">
    <source>
        <dbReference type="ARBA" id="ARBA00023136"/>
    </source>
</evidence>
<dbReference type="PROSITE" id="PS50928">
    <property type="entry name" value="ABC_TM1"/>
    <property type="match status" value="1"/>
</dbReference>
<dbReference type="SUPFAM" id="SSF161098">
    <property type="entry name" value="MetI-like"/>
    <property type="match status" value="1"/>
</dbReference>
<gene>
    <name evidence="9" type="ORF">GCM10022224_021330</name>
</gene>
<dbReference type="Gene3D" id="1.10.3720.10">
    <property type="entry name" value="MetI-like"/>
    <property type="match status" value="1"/>
</dbReference>
<dbReference type="EMBL" id="BAAAZP010000034">
    <property type="protein sequence ID" value="GAA3657812.1"/>
    <property type="molecule type" value="Genomic_DNA"/>
</dbReference>
<feature type="transmembrane region" description="Helical" evidence="7">
    <location>
        <begin position="76"/>
        <end position="100"/>
    </location>
</feature>
<keyword evidence="5 7" id="KW-1133">Transmembrane helix</keyword>
<evidence type="ECO:0000256" key="4">
    <source>
        <dbReference type="ARBA" id="ARBA00022692"/>
    </source>
</evidence>
<feature type="transmembrane region" description="Helical" evidence="7">
    <location>
        <begin position="135"/>
        <end position="153"/>
    </location>
</feature>
<dbReference type="PANTHER" id="PTHR43386:SF1">
    <property type="entry name" value="D,D-DIPEPTIDE TRANSPORT SYSTEM PERMEASE PROTEIN DDPC-RELATED"/>
    <property type="match status" value="1"/>
</dbReference>
<sequence length="276" mass="28939">MSALSRRSPAGLAGVVILVLLAAVAALSYLGWLPYDPIAQHPPSRFLAPSGAHLFGTDQFGRDVFSRVAAGVGNSALIAVVAVAFATVVGTLGGLVAGFYRGFADGAVGGVTNVLFAFPPLLLALSLASVLDRDWFTIAVAIAVVYVPIFVRVTRGPVLSLREIEYVKAAVATGQSRWQIMLRHVLPNLTPIVIIQVALSLSWAVLTEASLSFLGLGTPPPAPSLGSMIFEARSLVFVAPWTLVAPGAVVVLLVVGLNLLGDGLRDTLDPRSRVRR</sequence>
<comment type="similarity">
    <text evidence="7">Belongs to the binding-protein-dependent transport system permease family.</text>
</comment>
<proteinExistence type="inferred from homology"/>
<organism evidence="9 10">
    <name type="scientific">Nonomuraea antimicrobica</name>
    <dbReference type="NCBI Taxonomy" id="561173"/>
    <lineage>
        <taxon>Bacteria</taxon>
        <taxon>Bacillati</taxon>
        <taxon>Actinomycetota</taxon>
        <taxon>Actinomycetes</taxon>
        <taxon>Streptosporangiales</taxon>
        <taxon>Streptosporangiaceae</taxon>
        <taxon>Nonomuraea</taxon>
    </lineage>
</organism>
<comment type="caution">
    <text evidence="9">The sequence shown here is derived from an EMBL/GenBank/DDBJ whole genome shotgun (WGS) entry which is preliminary data.</text>
</comment>
<evidence type="ECO:0000313" key="10">
    <source>
        <dbReference type="Proteomes" id="UP001500902"/>
    </source>
</evidence>
<dbReference type="PANTHER" id="PTHR43386">
    <property type="entry name" value="OLIGOPEPTIDE TRANSPORT SYSTEM PERMEASE PROTEIN APPC"/>
    <property type="match status" value="1"/>
</dbReference>
<dbReference type="RefSeq" id="WP_344875548.1">
    <property type="nucleotide sequence ID" value="NZ_BAAAZP010000034.1"/>
</dbReference>
<feature type="transmembrane region" description="Helical" evidence="7">
    <location>
        <begin position="12"/>
        <end position="32"/>
    </location>
</feature>
<feature type="transmembrane region" description="Helical" evidence="7">
    <location>
        <begin position="185"/>
        <end position="206"/>
    </location>
</feature>
<dbReference type="InterPro" id="IPR000515">
    <property type="entry name" value="MetI-like"/>
</dbReference>
<evidence type="ECO:0000256" key="3">
    <source>
        <dbReference type="ARBA" id="ARBA00022475"/>
    </source>
</evidence>
<accession>A0ABP7BG43</accession>
<evidence type="ECO:0000256" key="2">
    <source>
        <dbReference type="ARBA" id="ARBA00022448"/>
    </source>
</evidence>
<evidence type="ECO:0000259" key="8">
    <source>
        <dbReference type="PROSITE" id="PS50928"/>
    </source>
</evidence>